<keyword evidence="10" id="KW-1185">Reference proteome</keyword>
<keyword evidence="7" id="KW-0520">NAD</keyword>
<keyword evidence="4" id="KW-0548">Nucleotidyltransferase</keyword>
<evidence type="ECO:0000313" key="9">
    <source>
        <dbReference type="EMBL" id="CAF3813160.1"/>
    </source>
</evidence>
<dbReference type="EMBL" id="CAJNOQ010004063">
    <property type="protein sequence ID" value="CAF1043030.1"/>
    <property type="molecule type" value="Genomic_DNA"/>
</dbReference>
<feature type="repeat" description="ANK" evidence="6">
    <location>
        <begin position="41"/>
        <end position="73"/>
    </location>
</feature>
<dbReference type="GO" id="GO:0016779">
    <property type="term" value="F:nucleotidyltransferase activity"/>
    <property type="evidence" value="ECO:0007669"/>
    <property type="project" value="UniProtKB-KW"/>
</dbReference>
<dbReference type="OrthoDB" id="6143579at2759"/>
<evidence type="ECO:0000256" key="2">
    <source>
        <dbReference type="ARBA" id="ARBA00022676"/>
    </source>
</evidence>
<keyword evidence="7" id="KW-0521">NADP</keyword>
<dbReference type="InterPro" id="IPR000768">
    <property type="entry name" value="ART"/>
</dbReference>
<dbReference type="EMBL" id="CAJOBC010004063">
    <property type="protein sequence ID" value="CAF3813160.1"/>
    <property type="molecule type" value="Genomic_DNA"/>
</dbReference>
<protein>
    <recommendedName>
        <fullName evidence="7">NAD(P)(+)--arginine ADP-ribosyltransferase</fullName>
        <ecNumber evidence="7">2.4.2.31</ecNumber>
    </recommendedName>
    <alternativeName>
        <fullName evidence="7">Mono(ADP-ribosyl)transferase</fullName>
    </alternativeName>
</protein>
<reference evidence="8" key="1">
    <citation type="submission" date="2021-02" db="EMBL/GenBank/DDBJ databases">
        <authorList>
            <person name="Nowell W R."/>
        </authorList>
    </citation>
    <scope>NUCLEOTIDE SEQUENCE</scope>
</reference>
<evidence type="ECO:0000256" key="3">
    <source>
        <dbReference type="ARBA" id="ARBA00022679"/>
    </source>
</evidence>
<dbReference type="SUPFAM" id="SSF48403">
    <property type="entry name" value="Ankyrin repeat"/>
    <property type="match status" value="1"/>
</dbReference>
<keyword evidence="6" id="KW-0040">ANK repeat</keyword>
<dbReference type="AlphaFoldDB" id="A0A814JS85"/>
<evidence type="ECO:0000313" key="10">
    <source>
        <dbReference type="Proteomes" id="UP000663829"/>
    </source>
</evidence>
<evidence type="ECO:0000256" key="7">
    <source>
        <dbReference type="RuleBase" id="RU361228"/>
    </source>
</evidence>
<dbReference type="PROSITE" id="PS50297">
    <property type="entry name" value="ANK_REP_REGION"/>
    <property type="match status" value="1"/>
</dbReference>
<dbReference type="Pfam" id="PF01129">
    <property type="entry name" value="ART"/>
    <property type="match status" value="1"/>
</dbReference>
<keyword evidence="2 7" id="KW-0328">Glycosyltransferase</keyword>
<dbReference type="SUPFAM" id="SSF56399">
    <property type="entry name" value="ADP-ribosylation"/>
    <property type="match status" value="1"/>
</dbReference>
<dbReference type="SMART" id="SM00248">
    <property type="entry name" value="ANK"/>
    <property type="match status" value="1"/>
</dbReference>
<name>A0A814JS85_9BILA</name>
<dbReference type="Pfam" id="PF12796">
    <property type="entry name" value="Ank_2"/>
    <property type="match status" value="1"/>
</dbReference>
<dbReference type="EC" id="2.4.2.31" evidence="7"/>
<gene>
    <name evidence="8" type="ORF">GPM918_LOCUS15880</name>
    <name evidence="9" type="ORF">SRO942_LOCUS15880</name>
</gene>
<evidence type="ECO:0000256" key="6">
    <source>
        <dbReference type="PROSITE-ProRule" id="PRU00023"/>
    </source>
</evidence>
<sequence length="344" mass="40198">MATVSLPVYDFYWACRSGNVDKVRNYLKIMTIDDMNRVEKNGSTALHAASCYGHIEIIKLILENSNIVRSIKNKYGLTPYDEAKTNEIKRLFHRQDGSNRFIGGTEGATIEWMKCDDETENVAFRKRQCLNTQGDDSRIDDRVRQIWSKYLEANDFDKKELIRYFYNKALQDEDATYLIKAYTAETNYYKIINKYLTIEHEKNDDGNKFAQWHILAIMTFHPSLGQFSFVGETYRGMRITEEDLNEYSVGTRLMNKAFLSTSKDRQVAEAFADSCGVNDGRVTVICIYEICLTQAALDIETISEYQNEREVLIFPFRFFHVIDIRHNINVIEIKLKECIYNYYP</sequence>
<dbReference type="Proteomes" id="UP000663829">
    <property type="component" value="Unassembled WGS sequence"/>
</dbReference>
<evidence type="ECO:0000313" key="8">
    <source>
        <dbReference type="EMBL" id="CAF1043030.1"/>
    </source>
</evidence>
<comment type="similarity">
    <text evidence="1 7">Belongs to the Arg-specific ADP-ribosyltransferase family.</text>
</comment>
<evidence type="ECO:0000256" key="1">
    <source>
        <dbReference type="ARBA" id="ARBA00009558"/>
    </source>
</evidence>
<dbReference type="Proteomes" id="UP000681722">
    <property type="component" value="Unassembled WGS sequence"/>
</dbReference>
<dbReference type="InterPro" id="IPR036770">
    <property type="entry name" value="Ankyrin_rpt-contain_sf"/>
</dbReference>
<dbReference type="GO" id="GO:0106274">
    <property type="term" value="F:NAD+-protein-arginine ADP-ribosyltransferase activity"/>
    <property type="evidence" value="ECO:0007669"/>
    <property type="project" value="UniProtKB-EC"/>
</dbReference>
<evidence type="ECO:0000256" key="4">
    <source>
        <dbReference type="ARBA" id="ARBA00022695"/>
    </source>
</evidence>
<evidence type="ECO:0000256" key="5">
    <source>
        <dbReference type="ARBA" id="ARBA00047597"/>
    </source>
</evidence>
<accession>A0A814JS85</accession>
<dbReference type="PROSITE" id="PS50088">
    <property type="entry name" value="ANK_REPEAT"/>
    <property type="match status" value="1"/>
</dbReference>
<comment type="caution">
    <text evidence="8">The sequence shown here is derived from an EMBL/GenBank/DDBJ whole genome shotgun (WGS) entry which is preliminary data.</text>
</comment>
<dbReference type="InterPro" id="IPR002110">
    <property type="entry name" value="Ankyrin_rpt"/>
</dbReference>
<comment type="catalytic activity">
    <reaction evidence="5 7">
        <text>L-arginyl-[protein] + NAD(+) = N(omega)-(ADP-D-ribosyl)-L-arginyl-[protein] + nicotinamide + H(+)</text>
        <dbReference type="Rhea" id="RHEA:19149"/>
        <dbReference type="Rhea" id="RHEA-COMP:10532"/>
        <dbReference type="Rhea" id="RHEA-COMP:15087"/>
        <dbReference type="ChEBI" id="CHEBI:15378"/>
        <dbReference type="ChEBI" id="CHEBI:17154"/>
        <dbReference type="ChEBI" id="CHEBI:29965"/>
        <dbReference type="ChEBI" id="CHEBI:57540"/>
        <dbReference type="ChEBI" id="CHEBI:142554"/>
        <dbReference type="EC" id="2.4.2.31"/>
    </reaction>
</comment>
<dbReference type="Gene3D" id="1.25.40.20">
    <property type="entry name" value="Ankyrin repeat-containing domain"/>
    <property type="match status" value="1"/>
</dbReference>
<dbReference type="PROSITE" id="PS51996">
    <property type="entry name" value="TR_MART"/>
    <property type="match status" value="1"/>
</dbReference>
<dbReference type="Gene3D" id="3.90.176.10">
    <property type="entry name" value="Toxin ADP-ribosyltransferase, Chain A, domain 1"/>
    <property type="match status" value="1"/>
</dbReference>
<organism evidence="8 10">
    <name type="scientific">Didymodactylos carnosus</name>
    <dbReference type="NCBI Taxonomy" id="1234261"/>
    <lineage>
        <taxon>Eukaryota</taxon>
        <taxon>Metazoa</taxon>
        <taxon>Spiralia</taxon>
        <taxon>Gnathifera</taxon>
        <taxon>Rotifera</taxon>
        <taxon>Eurotatoria</taxon>
        <taxon>Bdelloidea</taxon>
        <taxon>Philodinida</taxon>
        <taxon>Philodinidae</taxon>
        <taxon>Didymodactylos</taxon>
    </lineage>
</organism>
<proteinExistence type="inferred from homology"/>
<keyword evidence="3 7" id="KW-0808">Transferase</keyword>